<dbReference type="Proteomes" id="UP000887458">
    <property type="component" value="Unassembled WGS sequence"/>
</dbReference>
<name>A0ABQ8JCN8_DERPT</name>
<gene>
    <name evidence="2" type="ORF">DERP_011532</name>
</gene>
<reference evidence="2 3" key="2">
    <citation type="journal article" date="2022" name="Mol. Biol. Evol.">
        <title>Comparative Genomics Reveals Insights into the Divergent Evolution of Astigmatic Mites and Household Pest Adaptations.</title>
        <authorList>
            <person name="Xiong Q."/>
            <person name="Wan A.T."/>
            <person name="Liu X."/>
            <person name="Fung C.S."/>
            <person name="Xiao X."/>
            <person name="Malainual N."/>
            <person name="Hou J."/>
            <person name="Wang L."/>
            <person name="Wang M."/>
            <person name="Yang K.Y."/>
            <person name="Cui Y."/>
            <person name="Leung E.L."/>
            <person name="Nong W."/>
            <person name="Shin S.K."/>
            <person name="Au S.W."/>
            <person name="Jeong K.Y."/>
            <person name="Chew F.T."/>
            <person name="Hui J.H."/>
            <person name="Leung T.F."/>
            <person name="Tungtrongchitr A."/>
            <person name="Zhong N."/>
            <person name="Liu Z."/>
            <person name="Tsui S.K."/>
        </authorList>
    </citation>
    <scope>NUCLEOTIDE SEQUENCE [LARGE SCALE GENOMIC DNA]</scope>
    <source>
        <strain evidence="2">Derp</strain>
    </source>
</reference>
<evidence type="ECO:0000313" key="2">
    <source>
        <dbReference type="EMBL" id="KAH9420198.1"/>
    </source>
</evidence>
<keyword evidence="3" id="KW-1185">Reference proteome</keyword>
<reference evidence="2 3" key="1">
    <citation type="journal article" date="2018" name="J. Allergy Clin. Immunol.">
        <title>High-quality assembly of Dermatophagoides pteronyssinus genome and transcriptome reveals a wide range of novel allergens.</title>
        <authorList>
            <person name="Liu X.Y."/>
            <person name="Yang K.Y."/>
            <person name="Wang M.Q."/>
            <person name="Kwok J.S."/>
            <person name="Zeng X."/>
            <person name="Yang Z."/>
            <person name="Xiao X.J."/>
            <person name="Lau C.P."/>
            <person name="Li Y."/>
            <person name="Huang Z.M."/>
            <person name="Ba J.G."/>
            <person name="Yim A.K."/>
            <person name="Ouyang C.Y."/>
            <person name="Ngai S.M."/>
            <person name="Chan T.F."/>
            <person name="Leung E.L."/>
            <person name="Liu L."/>
            <person name="Liu Z.G."/>
            <person name="Tsui S.K."/>
        </authorList>
    </citation>
    <scope>NUCLEOTIDE SEQUENCE [LARGE SCALE GENOMIC DNA]</scope>
    <source>
        <strain evidence="2">Derp</strain>
    </source>
</reference>
<sequence length="60" mass="7231">MDNSMITFTNNNNNNNKNNNERTPSVDQMDLTIWNDYSQYNNHHQIDNQIDDTHMKQMEK</sequence>
<comment type="caution">
    <text evidence="2">The sequence shown here is derived from an EMBL/GenBank/DDBJ whole genome shotgun (WGS) entry which is preliminary data.</text>
</comment>
<organism evidence="2 3">
    <name type="scientific">Dermatophagoides pteronyssinus</name>
    <name type="common">European house dust mite</name>
    <dbReference type="NCBI Taxonomy" id="6956"/>
    <lineage>
        <taxon>Eukaryota</taxon>
        <taxon>Metazoa</taxon>
        <taxon>Ecdysozoa</taxon>
        <taxon>Arthropoda</taxon>
        <taxon>Chelicerata</taxon>
        <taxon>Arachnida</taxon>
        <taxon>Acari</taxon>
        <taxon>Acariformes</taxon>
        <taxon>Sarcoptiformes</taxon>
        <taxon>Astigmata</taxon>
        <taxon>Psoroptidia</taxon>
        <taxon>Analgoidea</taxon>
        <taxon>Pyroglyphidae</taxon>
        <taxon>Dermatophagoidinae</taxon>
        <taxon>Dermatophagoides</taxon>
    </lineage>
</organism>
<evidence type="ECO:0000256" key="1">
    <source>
        <dbReference type="SAM" id="MobiDB-lite"/>
    </source>
</evidence>
<accession>A0ABQ8JCN8</accession>
<protein>
    <submittedName>
        <fullName evidence="2">Uncharacterized protein</fullName>
    </submittedName>
</protein>
<dbReference type="EMBL" id="NJHN03000053">
    <property type="protein sequence ID" value="KAH9420198.1"/>
    <property type="molecule type" value="Genomic_DNA"/>
</dbReference>
<evidence type="ECO:0000313" key="3">
    <source>
        <dbReference type="Proteomes" id="UP000887458"/>
    </source>
</evidence>
<feature type="region of interest" description="Disordered" evidence="1">
    <location>
        <begin position="1"/>
        <end position="24"/>
    </location>
</feature>
<proteinExistence type="predicted"/>